<dbReference type="EMBL" id="KV453843">
    <property type="protein sequence ID" value="ODV89212.1"/>
    <property type="molecule type" value="Genomic_DNA"/>
</dbReference>
<evidence type="ECO:0000313" key="2">
    <source>
        <dbReference type="EMBL" id="ODV89212.1"/>
    </source>
</evidence>
<protein>
    <submittedName>
        <fullName evidence="2">Uncharacterized protein</fullName>
    </submittedName>
</protein>
<dbReference type="Proteomes" id="UP000095023">
    <property type="component" value="Unassembled WGS sequence"/>
</dbReference>
<feature type="compositionally biased region" description="Basic and acidic residues" evidence="1">
    <location>
        <begin position="70"/>
        <end position="84"/>
    </location>
</feature>
<organism evidence="2 3">
    <name type="scientific">Tortispora caseinolytica NRRL Y-17796</name>
    <dbReference type="NCBI Taxonomy" id="767744"/>
    <lineage>
        <taxon>Eukaryota</taxon>
        <taxon>Fungi</taxon>
        <taxon>Dikarya</taxon>
        <taxon>Ascomycota</taxon>
        <taxon>Saccharomycotina</taxon>
        <taxon>Trigonopsidomycetes</taxon>
        <taxon>Trigonopsidales</taxon>
        <taxon>Trigonopsidaceae</taxon>
        <taxon>Tortispora</taxon>
    </lineage>
</organism>
<reference evidence="3" key="1">
    <citation type="submission" date="2016-02" db="EMBL/GenBank/DDBJ databases">
        <title>Comparative genomics of biotechnologically important yeasts.</title>
        <authorList>
            <consortium name="DOE Joint Genome Institute"/>
            <person name="Riley R."/>
            <person name="Haridas S."/>
            <person name="Wolfe K.H."/>
            <person name="Lopes M.R."/>
            <person name="Hittinger C.T."/>
            <person name="Goker M."/>
            <person name="Salamov A."/>
            <person name="Wisecaver J."/>
            <person name="Long T.M."/>
            <person name="Aerts A.L."/>
            <person name="Barry K."/>
            <person name="Choi C."/>
            <person name="Clum A."/>
            <person name="Coughlan A.Y."/>
            <person name="Deshpande S."/>
            <person name="Douglass A.P."/>
            <person name="Hanson S.J."/>
            <person name="Klenk H.-P."/>
            <person name="Labutti K."/>
            <person name="Lapidus A."/>
            <person name="Lindquist E."/>
            <person name="Lipzen A."/>
            <person name="Meier-Kolthoff J.P."/>
            <person name="Ohm R.A."/>
            <person name="Otillar R.P."/>
            <person name="Pangilinan J."/>
            <person name="Peng Y."/>
            <person name="Rokas A."/>
            <person name="Rosa C.A."/>
            <person name="Scheuner C."/>
            <person name="Sibirny A.A."/>
            <person name="Slot J.C."/>
            <person name="Stielow J.B."/>
            <person name="Sun H."/>
            <person name="Kurtzman C.P."/>
            <person name="Blackwell M."/>
            <person name="Jeffries T.W."/>
            <person name="Grigoriev I.V."/>
        </authorList>
    </citation>
    <scope>NUCLEOTIDE SEQUENCE [LARGE SCALE GENOMIC DNA]</scope>
    <source>
        <strain evidence="3">NRRL Y-17796</strain>
    </source>
</reference>
<feature type="region of interest" description="Disordered" evidence="1">
    <location>
        <begin position="58"/>
        <end position="84"/>
    </location>
</feature>
<proteinExistence type="predicted"/>
<accession>A0A1E4TBS1</accession>
<dbReference type="AlphaFoldDB" id="A0A1E4TBS1"/>
<gene>
    <name evidence="2" type="ORF">CANCADRAFT_135041</name>
</gene>
<evidence type="ECO:0000256" key="1">
    <source>
        <dbReference type="SAM" id="MobiDB-lite"/>
    </source>
</evidence>
<keyword evidence="3" id="KW-1185">Reference proteome</keyword>
<sequence length="84" mass="9098">MSAEQVNRGPALRAIAWLRSGGHLRHNKCLFNCNMSVCLLGCVLLSTIKSVYSNGAPSAESLYPARSGHARREGGGVKRSDWLN</sequence>
<name>A0A1E4TBS1_9ASCO</name>
<evidence type="ECO:0000313" key="3">
    <source>
        <dbReference type="Proteomes" id="UP000095023"/>
    </source>
</evidence>